<protein>
    <submittedName>
        <fullName evidence="1">Uncharacterized protein</fullName>
    </submittedName>
</protein>
<comment type="caution">
    <text evidence="1">The sequence shown here is derived from an EMBL/GenBank/DDBJ whole genome shotgun (WGS) entry which is preliminary data.</text>
</comment>
<organism evidence="1 2">
    <name type="scientific">Blepharisma stoltei</name>
    <dbReference type="NCBI Taxonomy" id="1481888"/>
    <lineage>
        <taxon>Eukaryota</taxon>
        <taxon>Sar</taxon>
        <taxon>Alveolata</taxon>
        <taxon>Ciliophora</taxon>
        <taxon>Postciliodesmatophora</taxon>
        <taxon>Heterotrichea</taxon>
        <taxon>Heterotrichida</taxon>
        <taxon>Blepharismidae</taxon>
        <taxon>Blepharisma</taxon>
    </lineage>
</organism>
<sequence>MEEDGTHTDKKIIENFSPGIRVPKLMHPQLQKVLEEIKTPSPCFLPRDNFQPISGKIVYAIRNPINIVTQDKPVTKPPINLNLVSSVLLRRRNIAENVNR</sequence>
<keyword evidence="2" id="KW-1185">Reference proteome</keyword>
<evidence type="ECO:0000313" key="2">
    <source>
        <dbReference type="Proteomes" id="UP001162131"/>
    </source>
</evidence>
<dbReference type="EMBL" id="CAJZBQ010000052">
    <property type="protein sequence ID" value="CAG9330747.1"/>
    <property type="molecule type" value="Genomic_DNA"/>
</dbReference>
<name>A0AAU9K1K0_9CILI</name>
<reference evidence="1" key="1">
    <citation type="submission" date="2021-09" db="EMBL/GenBank/DDBJ databases">
        <authorList>
            <consortium name="AG Swart"/>
            <person name="Singh M."/>
            <person name="Singh A."/>
            <person name="Seah K."/>
            <person name="Emmerich C."/>
        </authorList>
    </citation>
    <scope>NUCLEOTIDE SEQUENCE</scope>
    <source>
        <strain evidence="1">ATCC30299</strain>
    </source>
</reference>
<dbReference type="Proteomes" id="UP001162131">
    <property type="component" value="Unassembled WGS sequence"/>
</dbReference>
<gene>
    <name evidence="1" type="ORF">BSTOLATCC_MIC52161</name>
</gene>
<evidence type="ECO:0000313" key="1">
    <source>
        <dbReference type="EMBL" id="CAG9330747.1"/>
    </source>
</evidence>
<proteinExistence type="predicted"/>
<dbReference type="AlphaFoldDB" id="A0AAU9K1K0"/>
<accession>A0AAU9K1K0</accession>